<dbReference type="RefSeq" id="WP_179532552.1">
    <property type="nucleotide sequence ID" value="NZ_BAAAPP010000011.1"/>
</dbReference>
<name>A0A7Y9YGQ6_9ACTN</name>
<dbReference type="AlphaFoldDB" id="A0A7Y9YGQ6"/>
<accession>A0A7Y9YGQ6</accession>
<gene>
    <name evidence="1" type="ORF">BKA05_003446</name>
</gene>
<organism evidence="1 2">
    <name type="scientific">Nocardioides marinus</name>
    <dbReference type="NCBI Taxonomy" id="374514"/>
    <lineage>
        <taxon>Bacteria</taxon>
        <taxon>Bacillati</taxon>
        <taxon>Actinomycetota</taxon>
        <taxon>Actinomycetes</taxon>
        <taxon>Propionibacteriales</taxon>
        <taxon>Nocardioidaceae</taxon>
        <taxon>Nocardioides</taxon>
    </lineage>
</organism>
<evidence type="ECO:0000313" key="1">
    <source>
        <dbReference type="EMBL" id="NYI11931.1"/>
    </source>
</evidence>
<proteinExistence type="predicted"/>
<dbReference type="Proteomes" id="UP000537326">
    <property type="component" value="Unassembled WGS sequence"/>
</dbReference>
<dbReference type="Gene3D" id="3.40.50.2300">
    <property type="match status" value="1"/>
</dbReference>
<sequence>MDDRNPAVAGSWRLALIDPSSQEHAPTREQLETLGALAGRVVETQVWTSPEPDRLALVDLAVVDLTQPHEAPIEVLLDTVTVAPHLPVLVIVLRTDPDLASRCLVAGAHAVVRTSAGDPNYPSTLLSAVQDLLRVSRPVPGGRRATTGALARANPEVFGTLVHRYAQEVQARVDLRRGAATEGMKGPRRDGLAAISAVLVELEAGPRDLTDVHIVALRSLCRDTSATAQRQLVHDARLALVETMGRLAGRYRSKALYSRRESGEADDGALA</sequence>
<dbReference type="InterPro" id="IPR011006">
    <property type="entry name" value="CheY-like_superfamily"/>
</dbReference>
<evidence type="ECO:0000313" key="2">
    <source>
        <dbReference type="Proteomes" id="UP000537326"/>
    </source>
</evidence>
<dbReference type="SUPFAM" id="SSF52172">
    <property type="entry name" value="CheY-like"/>
    <property type="match status" value="1"/>
</dbReference>
<reference evidence="1 2" key="1">
    <citation type="submission" date="2020-07" db="EMBL/GenBank/DDBJ databases">
        <title>Sequencing the genomes of 1000 actinobacteria strains.</title>
        <authorList>
            <person name="Klenk H.-P."/>
        </authorList>
    </citation>
    <scope>NUCLEOTIDE SEQUENCE [LARGE SCALE GENOMIC DNA]</scope>
    <source>
        <strain evidence="1 2">DSM 18248</strain>
    </source>
</reference>
<comment type="caution">
    <text evidence="1">The sequence shown here is derived from an EMBL/GenBank/DDBJ whole genome shotgun (WGS) entry which is preliminary data.</text>
</comment>
<keyword evidence="2" id="KW-1185">Reference proteome</keyword>
<dbReference type="EMBL" id="JACBZI010000001">
    <property type="protein sequence ID" value="NYI11931.1"/>
    <property type="molecule type" value="Genomic_DNA"/>
</dbReference>
<protein>
    <submittedName>
        <fullName evidence="1">Uncharacterized protein</fullName>
    </submittedName>
</protein>